<dbReference type="GO" id="GO:0003735">
    <property type="term" value="F:structural constituent of ribosome"/>
    <property type="evidence" value="ECO:0007669"/>
    <property type="project" value="InterPro"/>
</dbReference>
<protein>
    <submittedName>
        <fullName evidence="7">Ribosomal protein L11</fullName>
    </submittedName>
</protein>
<keyword evidence="7" id="KW-0496">Mitochondrion</keyword>
<evidence type="ECO:0000259" key="5">
    <source>
        <dbReference type="Pfam" id="PF00298"/>
    </source>
</evidence>
<evidence type="ECO:0000256" key="1">
    <source>
        <dbReference type="ARBA" id="ARBA00010537"/>
    </source>
</evidence>
<dbReference type="SMART" id="SM00649">
    <property type="entry name" value="RL11"/>
    <property type="match status" value="1"/>
</dbReference>
<geneLocation type="mitochondrion" evidence="7"/>
<evidence type="ECO:0000256" key="3">
    <source>
        <dbReference type="ARBA" id="ARBA00023274"/>
    </source>
</evidence>
<evidence type="ECO:0000256" key="4">
    <source>
        <dbReference type="RuleBase" id="RU003978"/>
    </source>
</evidence>
<accession>A0A0B5GMU9</accession>
<dbReference type="GO" id="GO:0005762">
    <property type="term" value="C:mitochondrial large ribosomal subunit"/>
    <property type="evidence" value="ECO:0007669"/>
    <property type="project" value="TreeGrafter"/>
</dbReference>
<evidence type="ECO:0000313" key="7">
    <source>
        <dbReference type="EMBL" id="AJF22873.1"/>
    </source>
</evidence>
<dbReference type="HAMAP" id="MF_00736">
    <property type="entry name" value="Ribosomal_uL11"/>
    <property type="match status" value="1"/>
</dbReference>
<dbReference type="AlphaFoldDB" id="A0A0B5GMU9"/>
<dbReference type="RefSeq" id="YP_009118103.1">
    <property type="nucleotide sequence ID" value="NC_026311.1"/>
</dbReference>
<dbReference type="Pfam" id="PF00298">
    <property type="entry name" value="Ribosomal_L11"/>
    <property type="match status" value="1"/>
</dbReference>
<dbReference type="SUPFAM" id="SSF54747">
    <property type="entry name" value="Ribosomal L11/L12e N-terminal domain"/>
    <property type="match status" value="1"/>
</dbReference>
<sequence length="142" mass="15818">MIKSFKEKFKLTILANNASPTPPVGPMLGQRGLNIMEFSKNFNNQTKDIKDEVPIPIDVTVQKNKTFSIKLKKPVNSFFLKRGSNIESGSSEPKNSIVSTMKVGMLYEIINTNNPNLDENDKINKCKSLIATAKSMGIEIIE</sequence>
<dbReference type="SUPFAM" id="SSF46906">
    <property type="entry name" value="Ribosomal protein L11, C-terminal domain"/>
    <property type="match status" value="1"/>
</dbReference>
<dbReference type="GeneID" id="22976046"/>
<dbReference type="InterPro" id="IPR036796">
    <property type="entry name" value="Ribosomal_uL11_N_sf"/>
</dbReference>
<dbReference type="InterPro" id="IPR020783">
    <property type="entry name" value="Ribosomal_uL11_C"/>
</dbReference>
<dbReference type="Gene3D" id="3.30.1550.10">
    <property type="entry name" value="Ribosomal protein L11/L12, N-terminal domain"/>
    <property type="match status" value="1"/>
</dbReference>
<dbReference type="Gene3D" id="1.10.10.250">
    <property type="entry name" value="Ribosomal protein L11, C-terminal domain"/>
    <property type="match status" value="1"/>
</dbReference>
<feature type="domain" description="Large ribosomal subunit protein uL11 N-terminal" evidence="6">
    <location>
        <begin position="10"/>
        <end position="67"/>
    </location>
</feature>
<dbReference type="EMBL" id="KP165387">
    <property type="protein sequence ID" value="AJF22873.1"/>
    <property type="molecule type" value="Genomic_DNA"/>
</dbReference>
<name>A0A0B5GMU9_MALCL</name>
<dbReference type="InterPro" id="IPR000911">
    <property type="entry name" value="Ribosomal_uL11"/>
</dbReference>
<dbReference type="GO" id="GO:0070180">
    <property type="term" value="F:large ribosomal subunit rRNA binding"/>
    <property type="evidence" value="ECO:0007669"/>
    <property type="project" value="TreeGrafter"/>
</dbReference>
<gene>
    <name evidence="7" type="primary">rpl11</name>
</gene>
<dbReference type="PANTHER" id="PTHR11661">
    <property type="entry name" value="60S RIBOSOMAL PROTEIN L12"/>
    <property type="match status" value="1"/>
</dbReference>
<dbReference type="InterPro" id="IPR036769">
    <property type="entry name" value="Ribosomal_uL11_C_sf"/>
</dbReference>
<keyword evidence="3 4" id="KW-0687">Ribonucleoprotein</keyword>
<keyword evidence="2 4" id="KW-0689">Ribosomal protein</keyword>
<organism evidence="7">
    <name type="scientific">Malawimonas californiana</name>
    <name type="common">Flagellated protozoan</name>
    <dbReference type="NCBI Taxonomy" id="221722"/>
    <lineage>
        <taxon>Eukaryota</taxon>
        <taxon>Malawimonadida</taxon>
        <taxon>Malawimonadidae</taxon>
        <taxon>Malawimonas</taxon>
    </lineage>
</organism>
<comment type="similarity">
    <text evidence="1 4">Belongs to the universal ribosomal protein uL11 family.</text>
</comment>
<dbReference type="Pfam" id="PF03946">
    <property type="entry name" value="Ribosomal_L11_N"/>
    <property type="match status" value="1"/>
</dbReference>
<dbReference type="PANTHER" id="PTHR11661:SF1">
    <property type="entry name" value="LARGE RIBOSOMAL SUBUNIT PROTEIN UL11M"/>
    <property type="match status" value="1"/>
</dbReference>
<evidence type="ECO:0000259" key="6">
    <source>
        <dbReference type="Pfam" id="PF03946"/>
    </source>
</evidence>
<evidence type="ECO:0000256" key="2">
    <source>
        <dbReference type="ARBA" id="ARBA00022980"/>
    </source>
</evidence>
<proteinExistence type="inferred from homology"/>
<dbReference type="InterPro" id="IPR020784">
    <property type="entry name" value="Ribosomal_uL11_N"/>
</dbReference>
<reference evidence="7" key="1">
    <citation type="journal article" date="2014" name="Nucleic Acids Res.">
        <title>Widespread occurrence of organelle genome-encoded 5S rRNAs including permuted molecules.</title>
        <authorList>
            <person name="Valach M."/>
            <person name="Burger G."/>
            <person name="Gray M.W."/>
            <person name="Lang B.F."/>
        </authorList>
    </citation>
    <scope>NUCLEOTIDE SEQUENCE</scope>
    <source>
        <strain evidence="7">ATCC 50740</strain>
    </source>
</reference>
<dbReference type="GO" id="GO:0006412">
    <property type="term" value="P:translation"/>
    <property type="evidence" value="ECO:0007669"/>
    <property type="project" value="InterPro"/>
</dbReference>
<dbReference type="CDD" id="cd00349">
    <property type="entry name" value="Ribosomal_L11"/>
    <property type="match status" value="1"/>
</dbReference>
<feature type="domain" description="Large ribosomal subunit protein uL11 C-terminal" evidence="5">
    <location>
        <begin position="72"/>
        <end position="140"/>
    </location>
</feature>